<dbReference type="FunFam" id="1.20.1270.10:FF:000026">
    <property type="entry name" value="Heat shock 70-related protein 1, mitochondrial"/>
    <property type="match status" value="1"/>
</dbReference>
<evidence type="ECO:0000256" key="8">
    <source>
        <dbReference type="RuleBase" id="RU003322"/>
    </source>
</evidence>
<name>A0A1X0P1X5_9TRYP</name>
<evidence type="ECO:0000313" key="11">
    <source>
        <dbReference type="EMBL" id="ORC90828.1"/>
    </source>
</evidence>
<dbReference type="PROSITE" id="PS00329">
    <property type="entry name" value="HSP70_2"/>
    <property type="match status" value="1"/>
</dbReference>
<dbReference type="InterPro" id="IPR043129">
    <property type="entry name" value="ATPase_NBD"/>
</dbReference>
<dbReference type="NCBIfam" id="NF001413">
    <property type="entry name" value="PRK00290.1"/>
    <property type="match status" value="1"/>
</dbReference>
<dbReference type="Proteomes" id="UP000192257">
    <property type="component" value="Unassembled WGS sequence"/>
</dbReference>
<dbReference type="FunFam" id="3.30.420.40:FF:000020">
    <property type="entry name" value="Chaperone protein HscA homolog"/>
    <property type="match status" value="1"/>
</dbReference>
<dbReference type="Gene3D" id="1.20.1270.10">
    <property type="match status" value="1"/>
</dbReference>
<comment type="subcellular location">
    <subcellularLocation>
        <location evidence="1">Mitochondrion</location>
    </subcellularLocation>
</comment>
<dbReference type="Gene3D" id="3.30.420.40">
    <property type="match status" value="2"/>
</dbReference>
<feature type="compositionally biased region" description="Low complexity" evidence="10">
    <location>
        <begin position="625"/>
        <end position="658"/>
    </location>
</feature>
<evidence type="ECO:0000256" key="10">
    <source>
        <dbReference type="SAM" id="MobiDB-lite"/>
    </source>
</evidence>
<dbReference type="VEuPathDB" id="TriTrypDB:TM35_000072520"/>
<feature type="region of interest" description="Disordered" evidence="10">
    <location>
        <begin position="623"/>
        <end position="664"/>
    </location>
</feature>
<sequence>MFARRLRTSGSLAAASLARWQSTKVTGDVIGIDLGTTYSCVAVMEGDRPRVLENAEGFRTTPSVVAFKGQEKLVGLAAKRQAITNPQSTFFAVKRLIGRRFDDPHIQHDIKNVPYKIVRSSNGDAWVQDANGKQYSPSQVGAFVLEKMKETSENFLGRKVSNAVVTCPAYFNDAQRQATKDAGTIAGLNVIRVVNEPTAAALAYGLDKTKDSMIAVYDLGGGTFDISVLEIAGGVFEVKATNGDTHLGGEDFDLCLSDYILTEFKKSTGIDLSNERMALQRIREAAEKAKCELSTTMETEVNLPFITANQDGAQHVQMTVSRSKFEALADKLVQRSLAPCKQCIKDAGVDLKEISEVVLVGGMTRMPKVIEAVKQFFGREPFRGVNPDEAVALGAATLGGVLRGDVKGLVLLDVTPLSLGIETLGGVFTRMIPKNTTIPTKKSQTFSTAADNQTQVGIKVFQGEREMAADNQMMGQFDLVGIPPAPRGVPQIEVTFDIDANGICHVTAKDKATGKTQNITITANGGLSKEDIERMIRDSETHAEADRLKRELVEVRNNAETQVTTAERQLTEWKYVSDAEKENVRTLLAELRKAMENPNVAKDELSAATDKLQKAVMECGRTEYQQAAAANSNNNSSNQGEQQQQQDQQQQQQQQQQQDSDKKQ</sequence>
<evidence type="ECO:0000256" key="7">
    <source>
        <dbReference type="ARBA" id="ARBA00023128"/>
    </source>
</evidence>
<dbReference type="EMBL" id="NBCO01000007">
    <property type="protein sequence ID" value="ORC90828.1"/>
    <property type="molecule type" value="Genomic_DNA"/>
</dbReference>
<dbReference type="PROSITE" id="PS01036">
    <property type="entry name" value="HSP70_3"/>
    <property type="match status" value="1"/>
</dbReference>
<dbReference type="FunFam" id="2.60.34.10:FF:000014">
    <property type="entry name" value="Chaperone protein DnaK HSP70"/>
    <property type="match status" value="1"/>
</dbReference>
<keyword evidence="7" id="KW-0496">Mitochondrion</keyword>
<dbReference type="Gene3D" id="2.60.34.10">
    <property type="entry name" value="Substrate Binding Domain Of DNAk, Chain A, domain 1"/>
    <property type="match status" value="1"/>
</dbReference>
<dbReference type="InterPro" id="IPR029048">
    <property type="entry name" value="HSP70_C_sf"/>
</dbReference>
<comment type="similarity">
    <text evidence="2 8">Belongs to the heat shock protein 70 family.</text>
</comment>
<dbReference type="HAMAP" id="MF_00332">
    <property type="entry name" value="DnaK"/>
    <property type="match status" value="1"/>
</dbReference>
<keyword evidence="6 11" id="KW-0346">Stress response</keyword>
<dbReference type="RefSeq" id="XP_028884894.1">
    <property type="nucleotide sequence ID" value="XM_029023698.1"/>
</dbReference>
<evidence type="ECO:0000256" key="5">
    <source>
        <dbReference type="ARBA" id="ARBA00022946"/>
    </source>
</evidence>
<keyword evidence="12" id="KW-1185">Reference proteome</keyword>
<dbReference type="InterPro" id="IPR013126">
    <property type="entry name" value="Hsp_70_fam"/>
</dbReference>
<dbReference type="PRINTS" id="PR00301">
    <property type="entry name" value="HEATSHOCK70"/>
</dbReference>
<keyword evidence="5" id="KW-0809">Transit peptide</keyword>
<feature type="coiled-coil region" evidence="9">
    <location>
        <begin position="272"/>
        <end position="299"/>
    </location>
</feature>
<dbReference type="InterPro" id="IPR012725">
    <property type="entry name" value="Chaperone_DnaK"/>
</dbReference>
<evidence type="ECO:0000256" key="9">
    <source>
        <dbReference type="SAM" id="Coils"/>
    </source>
</evidence>
<dbReference type="SUPFAM" id="SSF100920">
    <property type="entry name" value="Heat shock protein 70kD (HSP70), peptide-binding domain"/>
    <property type="match status" value="1"/>
</dbReference>
<organism evidence="11 12">
    <name type="scientific">Trypanosoma theileri</name>
    <dbReference type="NCBI Taxonomy" id="67003"/>
    <lineage>
        <taxon>Eukaryota</taxon>
        <taxon>Discoba</taxon>
        <taxon>Euglenozoa</taxon>
        <taxon>Kinetoplastea</taxon>
        <taxon>Metakinetoplastina</taxon>
        <taxon>Trypanosomatida</taxon>
        <taxon>Trypanosomatidae</taxon>
        <taxon>Trypanosoma</taxon>
    </lineage>
</organism>
<keyword evidence="9" id="KW-0175">Coiled coil</keyword>
<evidence type="ECO:0000256" key="6">
    <source>
        <dbReference type="ARBA" id="ARBA00023016"/>
    </source>
</evidence>
<dbReference type="Gene3D" id="3.30.30.30">
    <property type="match status" value="1"/>
</dbReference>
<reference evidence="11 12" key="1">
    <citation type="submission" date="2017-03" db="EMBL/GenBank/DDBJ databases">
        <title>An alternative strategy for trypanosome survival in the mammalian bloodstream revealed through genome and transcriptome analysis of the ubiquitous bovine parasite Trypanosoma (Megatrypanum) theileri.</title>
        <authorList>
            <person name="Kelly S."/>
            <person name="Ivens A."/>
            <person name="Mott A."/>
            <person name="O'Neill E."/>
            <person name="Emms D."/>
            <person name="Macleod O."/>
            <person name="Voorheis P."/>
            <person name="Matthews J."/>
            <person name="Matthews K."/>
            <person name="Carrington M."/>
        </authorList>
    </citation>
    <scope>NUCLEOTIDE SEQUENCE [LARGE SCALE GENOMIC DNA]</scope>
    <source>
        <strain evidence="11">Edinburgh</strain>
    </source>
</reference>
<dbReference type="InterPro" id="IPR029047">
    <property type="entry name" value="HSP70_peptide-bd_sf"/>
</dbReference>
<dbReference type="GO" id="GO:0005739">
    <property type="term" value="C:mitochondrion"/>
    <property type="evidence" value="ECO:0007669"/>
    <property type="project" value="UniProtKB-SubCell"/>
</dbReference>
<dbReference type="PANTHER" id="PTHR19375">
    <property type="entry name" value="HEAT SHOCK PROTEIN 70KDA"/>
    <property type="match status" value="1"/>
</dbReference>
<evidence type="ECO:0000256" key="3">
    <source>
        <dbReference type="ARBA" id="ARBA00022741"/>
    </source>
</evidence>
<dbReference type="STRING" id="67003.A0A1X0P1X5"/>
<dbReference type="SUPFAM" id="SSF53067">
    <property type="entry name" value="Actin-like ATPase domain"/>
    <property type="match status" value="2"/>
</dbReference>
<dbReference type="Pfam" id="PF00012">
    <property type="entry name" value="HSP70"/>
    <property type="match status" value="1"/>
</dbReference>
<protein>
    <submittedName>
        <fullName evidence="11">Putative heat shock 70 kDa protein, mitochondrial</fullName>
    </submittedName>
</protein>
<proteinExistence type="inferred from homology"/>
<accession>A0A1X0P1X5</accession>
<dbReference type="NCBIfam" id="TIGR02350">
    <property type="entry name" value="prok_dnaK"/>
    <property type="match status" value="1"/>
</dbReference>
<feature type="coiled-coil region" evidence="9">
    <location>
        <begin position="545"/>
        <end position="597"/>
    </location>
</feature>
<dbReference type="AlphaFoldDB" id="A0A1X0P1X5"/>
<evidence type="ECO:0000256" key="2">
    <source>
        <dbReference type="ARBA" id="ARBA00007381"/>
    </source>
</evidence>
<comment type="caution">
    <text evidence="11">The sequence shown here is derived from an EMBL/GenBank/DDBJ whole genome shotgun (WGS) entry which is preliminary data.</text>
</comment>
<dbReference type="FunFam" id="3.90.640.10:FF:000003">
    <property type="entry name" value="Molecular chaperone DnaK"/>
    <property type="match status" value="1"/>
</dbReference>
<dbReference type="GO" id="GO:0005524">
    <property type="term" value="F:ATP binding"/>
    <property type="evidence" value="ECO:0007669"/>
    <property type="project" value="UniProtKB-KW"/>
</dbReference>
<dbReference type="GO" id="GO:0140662">
    <property type="term" value="F:ATP-dependent protein folding chaperone"/>
    <property type="evidence" value="ECO:0007669"/>
    <property type="project" value="InterPro"/>
</dbReference>
<dbReference type="InterPro" id="IPR018181">
    <property type="entry name" value="Heat_shock_70_CS"/>
</dbReference>
<dbReference type="PROSITE" id="PS00297">
    <property type="entry name" value="HSP70_1"/>
    <property type="match status" value="1"/>
</dbReference>
<dbReference type="FunFam" id="3.30.420.40:FF:000004">
    <property type="entry name" value="Molecular chaperone DnaK"/>
    <property type="match status" value="1"/>
</dbReference>
<evidence type="ECO:0000313" key="12">
    <source>
        <dbReference type="Proteomes" id="UP000192257"/>
    </source>
</evidence>
<evidence type="ECO:0000256" key="4">
    <source>
        <dbReference type="ARBA" id="ARBA00022840"/>
    </source>
</evidence>
<dbReference type="FunFam" id="3.30.30.30:FF:000003">
    <property type="entry name" value="Heat shock protein 9"/>
    <property type="match status" value="1"/>
</dbReference>
<evidence type="ECO:0000256" key="1">
    <source>
        <dbReference type="ARBA" id="ARBA00004173"/>
    </source>
</evidence>
<dbReference type="GeneID" id="39983478"/>
<keyword evidence="3 8" id="KW-0547">Nucleotide-binding</keyword>
<keyword evidence="4 8" id="KW-0067">ATP-binding</keyword>
<dbReference type="GO" id="GO:0051082">
    <property type="term" value="F:unfolded protein binding"/>
    <property type="evidence" value="ECO:0007669"/>
    <property type="project" value="InterPro"/>
</dbReference>
<gene>
    <name evidence="11" type="ORF">TM35_000072520</name>
</gene>
<dbReference type="OrthoDB" id="243888at2759"/>
<dbReference type="Gene3D" id="3.90.640.10">
    <property type="entry name" value="Actin, Chain A, domain 4"/>
    <property type="match status" value="1"/>
</dbReference>